<gene>
    <name evidence="1" type="ORF">NQ318_012539</name>
</gene>
<protein>
    <submittedName>
        <fullName evidence="1">Uncharacterized protein</fullName>
    </submittedName>
</protein>
<organism evidence="1 2">
    <name type="scientific">Aromia moschata</name>
    <dbReference type="NCBI Taxonomy" id="1265417"/>
    <lineage>
        <taxon>Eukaryota</taxon>
        <taxon>Metazoa</taxon>
        <taxon>Ecdysozoa</taxon>
        <taxon>Arthropoda</taxon>
        <taxon>Hexapoda</taxon>
        <taxon>Insecta</taxon>
        <taxon>Pterygota</taxon>
        <taxon>Neoptera</taxon>
        <taxon>Endopterygota</taxon>
        <taxon>Coleoptera</taxon>
        <taxon>Polyphaga</taxon>
        <taxon>Cucujiformia</taxon>
        <taxon>Chrysomeloidea</taxon>
        <taxon>Cerambycidae</taxon>
        <taxon>Cerambycinae</taxon>
        <taxon>Callichromatini</taxon>
        <taxon>Aromia</taxon>
    </lineage>
</organism>
<dbReference type="Proteomes" id="UP001162162">
    <property type="component" value="Unassembled WGS sequence"/>
</dbReference>
<accession>A0AAV8XFV1</accession>
<dbReference type="EMBL" id="JAPWTK010000702">
    <property type="protein sequence ID" value="KAJ8936918.1"/>
    <property type="molecule type" value="Genomic_DNA"/>
</dbReference>
<keyword evidence="2" id="KW-1185">Reference proteome</keyword>
<name>A0AAV8XFV1_9CUCU</name>
<comment type="caution">
    <text evidence="1">The sequence shown here is derived from an EMBL/GenBank/DDBJ whole genome shotgun (WGS) entry which is preliminary data.</text>
</comment>
<proteinExistence type="predicted"/>
<evidence type="ECO:0000313" key="2">
    <source>
        <dbReference type="Proteomes" id="UP001162162"/>
    </source>
</evidence>
<sequence length="160" mass="17970">MRGADRLARLGSVVYPIGPEPSIRGPLFNGGYNHERAPKQGVRKIMARSPGKKNHIKKSRSLELRRPNCGFSLYKGSPKPTRNIRNRSECFAKIKFRVTCDGENRVKAHTNASANMDLSSDEEEAILFLALEDEENGRRKEENGSIKLIWSVKISESSTD</sequence>
<evidence type="ECO:0000313" key="1">
    <source>
        <dbReference type="EMBL" id="KAJ8936918.1"/>
    </source>
</evidence>
<dbReference type="AlphaFoldDB" id="A0AAV8XFV1"/>
<reference evidence="1" key="1">
    <citation type="journal article" date="2023" name="Insect Mol. Biol.">
        <title>Genome sequencing provides insights into the evolution of gene families encoding plant cell wall-degrading enzymes in longhorned beetles.</title>
        <authorList>
            <person name="Shin N.R."/>
            <person name="Okamura Y."/>
            <person name="Kirsch R."/>
            <person name="Pauchet Y."/>
        </authorList>
    </citation>
    <scope>NUCLEOTIDE SEQUENCE</scope>
    <source>
        <strain evidence="1">AMC_N1</strain>
    </source>
</reference>